<reference evidence="2 3" key="1">
    <citation type="submission" date="2020-12" db="EMBL/GenBank/DDBJ databases">
        <title>Draft genome sequence of furan degrading bacterial strain FUR100.</title>
        <authorList>
            <person name="Woiski C."/>
        </authorList>
    </citation>
    <scope>NUCLEOTIDE SEQUENCE [LARGE SCALE GENOMIC DNA]</scope>
    <source>
        <strain evidence="2 3">FUR100</strain>
    </source>
</reference>
<evidence type="ECO:0000313" key="3">
    <source>
        <dbReference type="Proteomes" id="UP000627573"/>
    </source>
</evidence>
<accession>A0A8I1A0C5</accession>
<keyword evidence="1" id="KW-0812">Transmembrane</keyword>
<gene>
    <name evidence="2" type="ORF">I3517_27460</name>
</gene>
<keyword evidence="3" id="KW-1185">Reference proteome</keyword>
<evidence type="ECO:0000256" key="1">
    <source>
        <dbReference type="SAM" id="Phobius"/>
    </source>
</evidence>
<name>A0A8I1A0C5_RHOER</name>
<dbReference type="AlphaFoldDB" id="A0A8I1A0C5"/>
<sequence length="144" mass="15568">MTLTLRRLRIEITSLPAELLQLGALVVAVARGLDYIRLPADLTPDSLSVIEAALPFDVWGWIFLTAGAVGLLGIFVSRIPMTALAHGVLFGLYLVFGIGALAELADRDFLYGWRTAVGWVLGAAAVHLVLADASIDGWRRTRAR</sequence>
<evidence type="ECO:0000313" key="2">
    <source>
        <dbReference type="EMBL" id="MBH5146347.1"/>
    </source>
</evidence>
<keyword evidence="1" id="KW-0472">Membrane</keyword>
<dbReference type="RefSeq" id="WP_197941989.1">
    <property type="nucleotide sequence ID" value="NZ_JAECSB010000085.1"/>
</dbReference>
<dbReference type="Proteomes" id="UP000627573">
    <property type="component" value="Unassembled WGS sequence"/>
</dbReference>
<feature type="transmembrane region" description="Helical" evidence="1">
    <location>
        <begin position="58"/>
        <end position="76"/>
    </location>
</feature>
<comment type="caution">
    <text evidence="2">The sequence shown here is derived from an EMBL/GenBank/DDBJ whole genome shotgun (WGS) entry which is preliminary data.</text>
</comment>
<keyword evidence="1" id="KW-1133">Transmembrane helix</keyword>
<feature type="transmembrane region" description="Helical" evidence="1">
    <location>
        <begin position="83"/>
        <end position="104"/>
    </location>
</feature>
<feature type="transmembrane region" description="Helical" evidence="1">
    <location>
        <begin position="20"/>
        <end position="38"/>
    </location>
</feature>
<feature type="transmembrane region" description="Helical" evidence="1">
    <location>
        <begin position="116"/>
        <end position="135"/>
    </location>
</feature>
<organism evidence="2 3">
    <name type="scientific">Rhodococcus erythropolis</name>
    <name type="common">Arthrobacter picolinophilus</name>
    <dbReference type="NCBI Taxonomy" id="1833"/>
    <lineage>
        <taxon>Bacteria</taxon>
        <taxon>Bacillati</taxon>
        <taxon>Actinomycetota</taxon>
        <taxon>Actinomycetes</taxon>
        <taxon>Mycobacteriales</taxon>
        <taxon>Nocardiaceae</taxon>
        <taxon>Rhodococcus</taxon>
        <taxon>Rhodococcus erythropolis group</taxon>
    </lineage>
</organism>
<protein>
    <submittedName>
        <fullName evidence="2">Uncharacterized protein</fullName>
    </submittedName>
</protein>
<dbReference type="EMBL" id="JAECSB010000085">
    <property type="protein sequence ID" value="MBH5146347.1"/>
    <property type="molecule type" value="Genomic_DNA"/>
</dbReference>
<proteinExistence type="predicted"/>